<proteinExistence type="predicted"/>
<sequence length="41" mass="4447">MAFMICIAALIIMMFVFTKMLLSFSNNSSAAVESVDATVVE</sequence>
<gene>
    <name evidence="1" type="ORF">ERS852523_03716</name>
</gene>
<dbReference type="Proteomes" id="UP000095712">
    <property type="component" value="Unassembled WGS sequence"/>
</dbReference>
<dbReference type="RefSeq" id="WP_271728328.1">
    <property type="nucleotide sequence ID" value="NZ_CZAW01000062.1"/>
</dbReference>
<organism evidence="1 2">
    <name type="scientific">Blautia wexlerae</name>
    <dbReference type="NCBI Taxonomy" id="418240"/>
    <lineage>
        <taxon>Bacteria</taxon>
        <taxon>Bacillati</taxon>
        <taxon>Bacillota</taxon>
        <taxon>Clostridia</taxon>
        <taxon>Lachnospirales</taxon>
        <taxon>Lachnospiraceae</taxon>
        <taxon>Blautia</taxon>
    </lineage>
</organism>
<name>A0A174T852_9FIRM</name>
<evidence type="ECO:0000313" key="1">
    <source>
        <dbReference type="EMBL" id="CUQ04108.1"/>
    </source>
</evidence>
<accession>A0A174T852</accession>
<dbReference type="EMBL" id="CZAW01000062">
    <property type="protein sequence ID" value="CUQ04108.1"/>
    <property type="molecule type" value="Genomic_DNA"/>
</dbReference>
<reference evidence="1 2" key="1">
    <citation type="submission" date="2015-09" db="EMBL/GenBank/DDBJ databases">
        <authorList>
            <consortium name="Pathogen Informatics"/>
        </authorList>
    </citation>
    <scope>NUCLEOTIDE SEQUENCE [LARGE SCALE GENOMIC DNA]</scope>
    <source>
        <strain evidence="1 2">2789STDY5834911</strain>
    </source>
</reference>
<protein>
    <submittedName>
        <fullName evidence="1">Uncharacterized protein</fullName>
    </submittedName>
</protein>
<dbReference type="AlphaFoldDB" id="A0A174T852"/>
<evidence type="ECO:0000313" key="2">
    <source>
        <dbReference type="Proteomes" id="UP000095712"/>
    </source>
</evidence>